<evidence type="ECO:0000313" key="4">
    <source>
        <dbReference type="EMBL" id="PGH27732.1"/>
    </source>
</evidence>
<sequence length="214" mass="24019">MATQAPSAQQHQPSQPSTSEENPSAQFDLAITVLLFSWPALTLAVESSWGGPTSSDKREWFCGAISDLFVSRPETDAEDLEEVLIQVMGDEFDVAVDDGSCEEVAIEICRAREEIAKGEFGRVKRMWEVYQEKQRKGGKKSVFKKVEVNEEDQETDEEVEGENGQVEEQSGKFNWADDVEMEDPPAVLEAAPRQMVEPEIDDDGFTKVVSKRRR</sequence>
<comment type="caution">
    <text evidence="4">The sequence shown here is derived from an EMBL/GenBank/DDBJ whole genome shotgun (WGS) entry which is preliminary data.</text>
</comment>
<dbReference type="Pfam" id="PF10273">
    <property type="entry name" value="WGG"/>
    <property type="match status" value="1"/>
</dbReference>
<feature type="compositionally biased region" description="Low complexity" evidence="3">
    <location>
        <begin position="1"/>
        <end position="19"/>
    </location>
</feature>
<evidence type="ECO:0000313" key="5">
    <source>
        <dbReference type="Proteomes" id="UP000224634"/>
    </source>
</evidence>
<keyword evidence="2" id="KW-0698">rRNA processing</keyword>
<evidence type="ECO:0000256" key="3">
    <source>
        <dbReference type="SAM" id="MobiDB-lite"/>
    </source>
</evidence>
<feature type="compositionally biased region" description="Acidic residues" evidence="3">
    <location>
        <begin position="149"/>
        <end position="161"/>
    </location>
</feature>
<proteinExistence type="inferred from homology"/>
<gene>
    <name evidence="4" type="ORF">AJ80_00519</name>
</gene>
<dbReference type="Proteomes" id="UP000224634">
    <property type="component" value="Unassembled WGS sequence"/>
</dbReference>
<dbReference type="STRING" id="1447883.A0A2B7Z3U9"/>
<reference evidence="4 5" key="1">
    <citation type="submission" date="2017-10" db="EMBL/GenBank/DDBJ databases">
        <title>Comparative genomics in systemic dimorphic fungi from Ajellomycetaceae.</title>
        <authorList>
            <person name="Munoz J.F."/>
            <person name="Mcewen J.G."/>
            <person name="Clay O.K."/>
            <person name="Cuomo C.A."/>
        </authorList>
    </citation>
    <scope>NUCLEOTIDE SEQUENCE [LARGE SCALE GENOMIC DNA]</scope>
    <source>
        <strain evidence="4 5">UAMH7299</strain>
    </source>
</reference>
<evidence type="ECO:0000256" key="2">
    <source>
        <dbReference type="ARBA" id="ARBA00022552"/>
    </source>
</evidence>
<feature type="region of interest" description="Disordered" evidence="3">
    <location>
        <begin position="192"/>
        <end position="214"/>
    </location>
</feature>
<evidence type="ECO:0000256" key="1">
    <source>
        <dbReference type="ARBA" id="ARBA00006524"/>
    </source>
</evidence>
<comment type="similarity">
    <text evidence="1">Belongs to the TSR2 family.</text>
</comment>
<dbReference type="OrthoDB" id="263560at2759"/>
<feature type="region of interest" description="Disordered" evidence="3">
    <location>
        <begin position="1"/>
        <end position="23"/>
    </location>
</feature>
<dbReference type="InterPro" id="IPR019398">
    <property type="entry name" value="Pre-rRNA_process_TSR2"/>
</dbReference>
<accession>A0A2B7Z3U9</accession>
<dbReference type="PANTHER" id="PTHR21250">
    <property type="entry name" value="PRE-RRNA-PROCESSING PROTEIN TSR2 HOMOLOG"/>
    <property type="match status" value="1"/>
</dbReference>
<dbReference type="EMBL" id="PDNA01000004">
    <property type="protein sequence ID" value="PGH27732.1"/>
    <property type="molecule type" value="Genomic_DNA"/>
</dbReference>
<evidence type="ECO:0008006" key="6">
    <source>
        <dbReference type="Google" id="ProtNLM"/>
    </source>
</evidence>
<protein>
    <recommendedName>
        <fullName evidence="6">Pre-rRNA-processing protein TSR2</fullName>
    </recommendedName>
</protein>
<feature type="region of interest" description="Disordered" evidence="3">
    <location>
        <begin position="144"/>
        <end position="177"/>
    </location>
</feature>
<keyword evidence="5" id="KW-1185">Reference proteome</keyword>
<name>A0A2B7Z3U9_POLH7</name>
<organism evidence="4 5">
    <name type="scientific">Polytolypa hystricis (strain UAMH7299)</name>
    <dbReference type="NCBI Taxonomy" id="1447883"/>
    <lineage>
        <taxon>Eukaryota</taxon>
        <taxon>Fungi</taxon>
        <taxon>Dikarya</taxon>
        <taxon>Ascomycota</taxon>
        <taxon>Pezizomycotina</taxon>
        <taxon>Eurotiomycetes</taxon>
        <taxon>Eurotiomycetidae</taxon>
        <taxon>Onygenales</taxon>
        <taxon>Onygenales incertae sedis</taxon>
        <taxon>Polytolypa</taxon>
    </lineage>
</organism>
<dbReference type="AlphaFoldDB" id="A0A2B7Z3U9"/>
<dbReference type="GO" id="GO:0006364">
    <property type="term" value="P:rRNA processing"/>
    <property type="evidence" value="ECO:0007669"/>
    <property type="project" value="UniProtKB-KW"/>
</dbReference>